<accession>A0A3R6UUL9</accession>
<keyword evidence="2" id="KW-0812">Transmembrane</keyword>
<reference evidence="3 4" key="1">
    <citation type="submission" date="2018-07" db="EMBL/GenBank/DDBJ databases">
        <title>Genome sequences of six Lactobacillus spp. isolated from bumble bee guts.</title>
        <authorList>
            <person name="Motta E.V.S."/>
            <person name="Moran N.A."/>
        </authorList>
    </citation>
    <scope>NUCLEOTIDE SEQUENCE [LARGE SCALE GENOMIC DNA]</scope>
    <source>
        <strain evidence="3 4">LV-8.1</strain>
    </source>
</reference>
<dbReference type="InterPro" id="IPR011701">
    <property type="entry name" value="MFS"/>
</dbReference>
<dbReference type="EMBL" id="QOCS01000016">
    <property type="protein sequence ID" value="RHW45653.1"/>
    <property type="molecule type" value="Genomic_DNA"/>
</dbReference>
<dbReference type="Pfam" id="PF07690">
    <property type="entry name" value="MFS_1"/>
    <property type="match status" value="1"/>
</dbReference>
<feature type="transmembrane region" description="Helical" evidence="2">
    <location>
        <begin position="338"/>
        <end position="361"/>
    </location>
</feature>
<feature type="transmembrane region" description="Helical" evidence="2">
    <location>
        <begin position="213"/>
        <end position="236"/>
    </location>
</feature>
<dbReference type="GO" id="GO:0005886">
    <property type="term" value="C:plasma membrane"/>
    <property type="evidence" value="ECO:0007669"/>
    <property type="project" value="UniProtKB-SubCell"/>
</dbReference>
<sequence length="375" mass="40347">MMPPLVPWLKNNLGLSTSMSGLLTTIPLIVFALLSPTIANLGIKKGNAQVLLGTLMTLVVGCYLRILPNKWFLLGATLIVGVGISGGNVLLPAVIQEYFPHKTVILTSLYTFTMGFIASIGTGTSAPLAQQIGLAGAMSVISLFGVAALLIWAMAVHQLPHKQAKQQVTPHNQGNSQLLKIPLTWMIIFFFGAQSLLYYSMLTWLPVYWTNTGFSTTISGLLATIFQLCGMPLSLLTPIIARKRSGMYFISCLMGGGFGLGAILLLVCQHNFVWNVLIAILLGVAAGASFSMCVVFFQRRTSSVIETAQISGIAQSVGYLLAACGPVFSGMINSWTHSWIPVMLIYAVIAVVMGFDGIMITNHPPLNTHQKDKIV</sequence>
<comment type="caution">
    <text evidence="3">The sequence shown here is derived from an EMBL/GenBank/DDBJ whole genome shotgun (WGS) entry which is preliminary data.</text>
</comment>
<dbReference type="PANTHER" id="PTHR23523:SF2">
    <property type="entry name" value="2-NITROIMIDAZOLE TRANSPORTER"/>
    <property type="match status" value="1"/>
</dbReference>
<feature type="transmembrane region" description="Helical" evidence="2">
    <location>
        <begin position="132"/>
        <end position="157"/>
    </location>
</feature>
<organism evidence="3 4">
    <name type="scientific">Bombilactobacillus bombi</name>
    <dbReference type="NCBI Taxonomy" id="1303590"/>
    <lineage>
        <taxon>Bacteria</taxon>
        <taxon>Bacillati</taxon>
        <taxon>Bacillota</taxon>
        <taxon>Bacilli</taxon>
        <taxon>Lactobacillales</taxon>
        <taxon>Lactobacillaceae</taxon>
        <taxon>Bombilactobacillus</taxon>
    </lineage>
</organism>
<feature type="transmembrane region" description="Helical" evidence="2">
    <location>
        <begin position="178"/>
        <end position="201"/>
    </location>
</feature>
<feature type="transmembrane region" description="Helical" evidence="2">
    <location>
        <begin position="248"/>
        <end position="267"/>
    </location>
</feature>
<feature type="transmembrane region" description="Helical" evidence="2">
    <location>
        <begin position="273"/>
        <end position="297"/>
    </location>
</feature>
<dbReference type="InterPro" id="IPR052524">
    <property type="entry name" value="MFS_Cyanate_Porter"/>
</dbReference>
<feature type="transmembrane region" description="Helical" evidence="2">
    <location>
        <begin position="309"/>
        <end position="332"/>
    </location>
</feature>
<feature type="transmembrane region" description="Helical" evidence="2">
    <location>
        <begin position="20"/>
        <end position="43"/>
    </location>
</feature>
<name>A0A3R6UUL9_9LACO</name>
<evidence type="ECO:0000256" key="2">
    <source>
        <dbReference type="SAM" id="Phobius"/>
    </source>
</evidence>
<protein>
    <submittedName>
        <fullName evidence="3">MFS transporter</fullName>
    </submittedName>
</protein>
<dbReference type="InterPro" id="IPR036259">
    <property type="entry name" value="MFS_trans_sf"/>
</dbReference>
<feature type="transmembrane region" description="Helical" evidence="2">
    <location>
        <begin position="72"/>
        <end position="91"/>
    </location>
</feature>
<evidence type="ECO:0000256" key="1">
    <source>
        <dbReference type="ARBA" id="ARBA00004651"/>
    </source>
</evidence>
<dbReference type="PANTHER" id="PTHR23523">
    <property type="match status" value="1"/>
</dbReference>
<dbReference type="SUPFAM" id="SSF103473">
    <property type="entry name" value="MFS general substrate transporter"/>
    <property type="match status" value="1"/>
</dbReference>
<evidence type="ECO:0000313" key="4">
    <source>
        <dbReference type="Proteomes" id="UP000284822"/>
    </source>
</evidence>
<proteinExistence type="predicted"/>
<dbReference type="Gene3D" id="1.20.1250.20">
    <property type="entry name" value="MFS general substrate transporter like domains"/>
    <property type="match status" value="1"/>
</dbReference>
<gene>
    <name evidence="3" type="ORF">DS832_07325</name>
</gene>
<feature type="transmembrane region" description="Helical" evidence="2">
    <location>
        <begin position="50"/>
        <end position="66"/>
    </location>
</feature>
<keyword evidence="2" id="KW-0472">Membrane</keyword>
<dbReference type="Proteomes" id="UP000284822">
    <property type="component" value="Unassembled WGS sequence"/>
</dbReference>
<dbReference type="GO" id="GO:0022857">
    <property type="term" value="F:transmembrane transporter activity"/>
    <property type="evidence" value="ECO:0007669"/>
    <property type="project" value="InterPro"/>
</dbReference>
<keyword evidence="2" id="KW-1133">Transmembrane helix</keyword>
<comment type="subcellular location">
    <subcellularLocation>
        <location evidence="1">Cell membrane</location>
        <topology evidence="1">Multi-pass membrane protein</topology>
    </subcellularLocation>
</comment>
<dbReference type="AlphaFoldDB" id="A0A3R6UUL9"/>
<feature type="transmembrane region" description="Helical" evidence="2">
    <location>
        <begin position="103"/>
        <end position="120"/>
    </location>
</feature>
<evidence type="ECO:0000313" key="3">
    <source>
        <dbReference type="EMBL" id="RHW45653.1"/>
    </source>
</evidence>